<evidence type="ECO:0000313" key="2">
    <source>
        <dbReference type="Proteomes" id="UP000626697"/>
    </source>
</evidence>
<sequence>MHFLEKIQPHLLSEDIHIKQFVLQALRDFPNIPEEWTVKLIKWMVDTHSISMLEDLKKHPMNEEAVRILLEGAKAATPEQLHMYQQLFAVVKPELAMKYKGELSAFLPEDVIRLYDILLYGDERQVWMEYSRLLDALDHSEEYNEALFQQTKHTADVLAKKGWITDAELAHLLNENLNEDYFNFAGIFTVYLIGVLRKNEYLPLLAGLLTREDDVLLEVTADVLISFQSDQVVNEVSFYITNPDAIIYGTSILGTIKSDLAVQKLMQAFNALEYEEDAAFLIEALAHQLTDKAKPFIDGYMENGIESIMIESEQLAYSYYKLMGHDHPKLENWRKIADAKKGSF</sequence>
<reference evidence="1 2" key="1">
    <citation type="submission" date="2020-08" db="EMBL/GenBank/DDBJ databases">
        <title>Genomic Encyclopedia of Type Strains, Phase IV (KMG-IV): sequencing the most valuable type-strain genomes for metagenomic binning, comparative biology and taxonomic classification.</title>
        <authorList>
            <person name="Goeker M."/>
        </authorList>
    </citation>
    <scope>NUCLEOTIDE SEQUENCE [LARGE SCALE GENOMIC DNA]</scope>
    <source>
        <strain evidence="1 2">DSM 105481</strain>
    </source>
</reference>
<organism evidence="1 2">
    <name type="scientific">Peribacillus huizhouensis</name>
    <dbReference type="NCBI Taxonomy" id="1501239"/>
    <lineage>
        <taxon>Bacteria</taxon>
        <taxon>Bacillati</taxon>
        <taxon>Bacillota</taxon>
        <taxon>Bacilli</taxon>
        <taxon>Bacillales</taxon>
        <taxon>Bacillaceae</taxon>
        <taxon>Peribacillus</taxon>
    </lineage>
</organism>
<accession>A0ABR6CSJ9</accession>
<evidence type="ECO:0000313" key="1">
    <source>
        <dbReference type="EMBL" id="MBA9028004.1"/>
    </source>
</evidence>
<dbReference type="Proteomes" id="UP000626697">
    <property type="component" value="Unassembled WGS sequence"/>
</dbReference>
<name>A0ABR6CSJ9_9BACI</name>
<keyword evidence="2" id="KW-1185">Reference proteome</keyword>
<proteinExistence type="predicted"/>
<dbReference type="RefSeq" id="WP_182503263.1">
    <property type="nucleotide sequence ID" value="NZ_JACJHX010000011.1"/>
</dbReference>
<protein>
    <recommendedName>
        <fullName evidence="3">HEAT repeat domain-containing protein</fullName>
    </recommendedName>
</protein>
<dbReference type="EMBL" id="JACJHX010000011">
    <property type="protein sequence ID" value="MBA9028004.1"/>
    <property type="molecule type" value="Genomic_DNA"/>
</dbReference>
<comment type="caution">
    <text evidence="1">The sequence shown here is derived from an EMBL/GenBank/DDBJ whole genome shotgun (WGS) entry which is preliminary data.</text>
</comment>
<evidence type="ECO:0008006" key="3">
    <source>
        <dbReference type="Google" id="ProtNLM"/>
    </source>
</evidence>
<gene>
    <name evidence="1" type="ORF">HNP81_003318</name>
</gene>